<comment type="similarity">
    <text evidence="1">Belongs to the SKI family.</text>
</comment>
<dbReference type="PANTHER" id="PTHR10005:SF26">
    <property type="entry name" value="CORL"/>
    <property type="match status" value="1"/>
</dbReference>
<dbReference type="OMA" id="FRESMMA"/>
<dbReference type="InterPro" id="IPR023216">
    <property type="entry name" value="Tscrpt_reg_SKI_SnoN"/>
</dbReference>
<dbReference type="GO" id="GO:0000981">
    <property type="term" value="F:DNA-binding transcription factor activity, RNA polymerase II-specific"/>
    <property type="evidence" value="ECO:0007669"/>
    <property type="project" value="TreeGrafter"/>
</dbReference>
<evidence type="ECO:0000256" key="1">
    <source>
        <dbReference type="ARBA" id="ARBA00009513"/>
    </source>
</evidence>
<accession>A0A8W8HQ55</accession>
<dbReference type="InterPro" id="IPR014890">
    <property type="entry name" value="c-SKI_SMAD4-bd_dom"/>
</dbReference>
<feature type="region of interest" description="Disordered" evidence="3">
    <location>
        <begin position="382"/>
        <end position="405"/>
    </location>
</feature>
<dbReference type="Pfam" id="PF02437">
    <property type="entry name" value="Ski_Sno_DHD"/>
    <property type="match status" value="1"/>
</dbReference>
<feature type="region of interest" description="Disordered" evidence="3">
    <location>
        <begin position="470"/>
        <end position="530"/>
    </location>
</feature>
<keyword evidence="2" id="KW-0175">Coiled coil</keyword>
<dbReference type="SUPFAM" id="SSF46955">
    <property type="entry name" value="Putative DNA-binding domain"/>
    <property type="match status" value="1"/>
</dbReference>
<feature type="region of interest" description="Disordered" evidence="3">
    <location>
        <begin position="255"/>
        <end position="281"/>
    </location>
</feature>
<feature type="domain" description="c-SKI SMAD4-binding" evidence="4">
    <location>
        <begin position="159"/>
        <end position="250"/>
    </location>
</feature>
<dbReference type="GO" id="GO:0030514">
    <property type="term" value="P:negative regulation of BMP signaling pathway"/>
    <property type="evidence" value="ECO:0007669"/>
    <property type="project" value="TreeGrafter"/>
</dbReference>
<evidence type="ECO:0000313" key="5">
    <source>
        <dbReference type="EnsemblMetazoa" id="G10530.1:cds"/>
    </source>
</evidence>
<dbReference type="Proteomes" id="UP000005408">
    <property type="component" value="Unassembled WGS sequence"/>
</dbReference>
<dbReference type="FunFam" id="3.10.260.20:FF:000003">
    <property type="entry name" value="SKI family transcriptional corepressor 1 homolog-B-like"/>
    <property type="match status" value="1"/>
</dbReference>
<name>A0A8W8HQ55_MAGGI</name>
<dbReference type="EnsemblMetazoa" id="G10530.1">
    <property type="protein sequence ID" value="G10530.1:cds"/>
    <property type="gene ID" value="G10530"/>
</dbReference>
<dbReference type="Gene3D" id="3.10.260.20">
    <property type="entry name" value="Ski"/>
    <property type="match status" value="1"/>
</dbReference>
<keyword evidence="6" id="KW-1185">Reference proteome</keyword>
<dbReference type="InterPro" id="IPR037000">
    <property type="entry name" value="Ski_DNA-bd_sf"/>
</dbReference>
<evidence type="ECO:0000256" key="2">
    <source>
        <dbReference type="SAM" id="Coils"/>
    </source>
</evidence>
<dbReference type="GO" id="GO:0000978">
    <property type="term" value="F:RNA polymerase II cis-regulatory region sequence-specific DNA binding"/>
    <property type="evidence" value="ECO:0007669"/>
    <property type="project" value="TreeGrafter"/>
</dbReference>
<feature type="compositionally biased region" description="Basic and acidic residues" evidence="3">
    <location>
        <begin position="269"/>
        <end position="281"/>
    </location>
</feature>
<dbReference type="OrthoDB" id="3938623at2759"/>
<dbReference type="SMART" id="SM01046">
    <property type="entry name" value="c-SKI_SMAD_bind"/>
    <property type="match status" value="1"/>
</dbReference>
<evidence type="ECO:0000259" key="4">
    <source>
        <dbReference type="SMART" id="SM01046"/>
    </source>
</evidence>
<dbReference type="CDD" id="cd22249">
    <property type="entry name" value="UDM1_RNF168_RNF169-like"/>
    <property type="match status" value="1"/>
</dbReference>
<dbReference type="Gene3D" id="3.10.390.10">
    <property type="entry name" value="SAND domain-like"/>
    <property type="match status" value="1"/>
</dbReference>
<dbReference type="AlphaFoldDB" id="A0A8W8HQ55"/>
<feature type="compositionally biased region" description="Polar residues" evidence="3">
    <location>
        <begin position="501"/>
        <end position="530"/>
    </location>
</feature>
<proteinExistence type="inferred from homology"/>
<dbReference type="PANTHER" id="PTHR10005">
    <property type="entry name" value="SKI ONCOGENE-RELATED"/>
    <property type="match status" value="1"/>
</dbReference>
<organism evidence="5 6">
    <name type="scientific">Magallana gigas</name>
    <name type="common">Pacific oyster</name>
    <name type="synonym">Crassostrea gigas</name>
    <dbReference type="NCBI Taxonomy" id="29159"/>
    <lineage>
        <taxon>Eukaryota</taxon>
        <taxon>Metazoa</taxon>
        <taxon>Spiralia</taxon>
        <taxon>Lophotrochozoa</taxon>
        <taxon>Mollusca</taxon>
        <taxon>Bivalvia</taxon>
        <taxon>Autobranchia</taxon>
        <taxon>Pteriomorphia</taxon>
        <taxon>Ostreida</taxon>
        <taxon>Ostreoidea</taxon>
        <taxon>Ostreidae</taxon>
        <taxon>Magallana</taxon>
    </lineage>
</organism>
<protein>
    <recommendedName>
        <fullName evidence="4">c-SKI SMAD4-binding domain-containing protein</fullName>
    </recommendedName>
</protein>
<dbReference type="InterPro" id="IPR010919">
    <property type="entry name" value="SAND-like_dom_sf"/>
</dbReference>
<feature type="compositionally biased region" description="Polar residues" evidence="3">
    <location>
        <begin position="259"/>
        <end position="268"/>
    </location>
</feature>
<feature type="compositionally biased region" description="Basic and acidic residues" evidence="3">
    <location>
        <begin position="478"/>
        <end position="499"/>
    </location>
</feature>
<dbReference type="InterPro" id="IPR003380">
    <property type="entry name" value="SKI/SNO/DAC"/>
</dbReference>
<evidence type="ECO:0000256" key="3">
    <source>
        <dbReference type="SAM" id="MobiDB-lite"/>
    </source>
</evidence>
<dbReference type="Pfam" id="PF08782">
    <property type="entry name" value="c-SKI_SMAD_bind"/>
    <property type="match status" value="1"/>
</dbReference>
<sequence length="618" mass="70197">MLNENCKSYGESSPLVKDVPKDLTTSGTMEIGKAPPTDKQPVYLTSGSYVARPNQVSTVLLHGVPIVSLYIDGKERLCLAQISNTLLKQYSYNEIHNRRVALGITCVQCTPVQLEILRRAGAMPISSRRCGMITMREAERLVKSFLEENIPPKLPENFSFHVKHECGWGCEGYFEPSRYNSSRAKCIKCKVCNMYFSPNKFIFHFHRTQEAKYSHPDAANFNSWRRHLKLYSTSDEAIVHAWEDVKAMFNGGSRKKMLSTESSPSYSSRGEEPPKKQKLSVDLDVPKEVYQSPYSPFNLLSQQRKPFQFSSVNHSPPTTYALPFAKECMTDATKTSPLHPPSWPALHGMFPTYNLLWNNPFVQGFRGDFRESMMAFKGNLSRRKEENFNDDESSSSAGNSPCYDDSNERFSAFRLVNQTTRKDSVSSPKISSNSSDDEEINITDIANNESMSDAIDLDCKLEDKVSKDLQDMTGNTIKEQETEEKTEPKKKMPDTKKETTSPIDVNGDNNCLTTSNDKSPLPSLPSNQPVGMTKEEIQKEVQAEMEIRRQMEREIQALKEALTNELEQERQVRFSLQQKLKEAHDALHNFSCKMLASRKCDECEYKEGEQPLTTNKDS</sequence>
<dbReference type="GO" id="GO:0005667">
    <property type="term" value="C:transcription regulator complex"/>
    <property type="evidence" value="ECO:0007669"/>
    <property type="project" value="TreeGrafter"/>
</dbReference>
<dbReference type="SUPFAM" id="SSF63763">
    <property type="entry name" value="SAND domain-like"/>
    <property type="match status" value="1"/>
</dbReference>
<dbReference type="GO" id="GO:0000122">
    <property type="term" value="P:negative regulation of transcription by RNA polymerase II"/>
    <property type="evidence" value="ECO:0007669"/>
    <property type="project" value="TreeGrafter"/>
</dbReference>
<dbReference type="GO" id="GO:0005737">
    <property type="term" value="C:cytoplasm"/>
    <property type="evidence" value="ECO:0007669"/>
    <property type="project" value="TreeGrafter"/>
</dbReference>
<feature type="compositionally biased region" description="Low complexity" evidence="3">
    <location>
        <begin position="425"/>
        <end position="434"/>
    </location>
</feature>
<feature type="coiled-coil region" evidence="2">
    <location>
        <begin position="534"/>
        <end position="579"/>
    </location>
</feature>
<feature type="region of interest" description="Disordered" evidence="3">
    <location>
        <begin position="421"/>
        <end position="447"/>
    </location>
</feature>
<reference evidence="5" key="1">
    <citation type="submission" date="2022-08" db="UniProtKB">
        <authorList>
            <consortium name="EnsemblMetazoa"/>
        </authorList>
    </citation>
    <scope>IDENTIFICATION</scope>
    <source>
        <strain evidence="5">05x7-T-G4-1.051#20</strain>
    </source>
</reference>
<dbReference type="GO" id="GO:0046332">
    <property type="term" value="F:SMAD binding"/>
    <property type="evidence" value="ECO:0007669"/>
    <property type="project" value="InterPro"/>
</dbReference>
<dbReference type="InterPro" id="IPR009061">
    <property type="entry name" value="DNA-bd_dom_put_sf"/>
</dbReference>
<dbReference type="CDD" id="cd21080">
    <property type="entry name" value="DHD_Skor"/>
    <property type="match status" value="1"/>
</dbReference>
<dbReference type="GO" id="GO:0005634">
    <property type="term" value="C:nucleus"/>
    <property type="evidence" value="ECO:0007669"/>
    <property type="project" value="TreeGrafter"/>
</dbReference>
<evidence type="ECO:0000313" key="6">
    <source>
        <dbReference type="Proteomes" id="UP000005408"/>
    </source>
</evidence>